<reference evidence="2" key="1">
    <citation type="journal article" date="2010" name="Genome Res.">
        <title>Population genomic sequencing of Coccidioides fungi reveals recent hybridization and transposon control.</title>
        <authorList>
            <person name="Neafsey D.E."/>
            <person name="Barker B.M."/>
            <person name="Sharpton T.J."/>
            <person name="Stajich J.E."/>
            <person name="Park D.J."/>
            <person name="Whiston E."/>
            <person name="Hung C.-Y."/>
            <person name="McMahan C."/>
            <person name="White J."/>
            <person name="Sykes S."/>
            <person name="Heiman D."/>
            <person name="Young S."/>
            <person name="Zeng Q."/>
            <person name="Abouelleil A."/>
            <person name="Aftuck L."/>
            <person name="Bessette D."/>
            <person name="Brown A."/>
            <person name="FitzGerald M."/>
            <person name="Lui A."/>
            <person name="Macdonald J.P."/>
            <person name="Priest M."/>
            <person name="Orbach M.J."/>
            <person name="Galgiani J.N."/>
            <person name="Kirkland T.N."/>
            <person name="Cole G.T."/>
            <person name="Birren B.W."/>
            <person name="Henn M.R."/>
            <person name="Taylor J.W."/>
            <person name="Rounsley S.D."/>
        </authorList>
    </citation>
    <scope>NUCLEOTIDE SEQUENCE [LARGE SCALE GENOMIC DNA]</scope>
    <source>
        <strain evidence="2">RMSCC 2394</strain>
    </source>
</reference>
<dbReference type="AlphaFoldDB" id="A0A0J6Y682"/>
<proteinExistence type="predicted"/>
<protein>
    <submittedName>
        <fullName evidence="1">Uncharacterized protein</fullName>
    </submittedName>
</protein>
<organism evidence="1 2">
    <name type="scientific">Coccidioides immitis RMSCC 2394</name>
    <dbReference type="NCBI Taxonomy" id="404692"/>
    <lineage>
        <taxon>Eukaryota</taxon>
        <taxon>Fungi</taxon>
        <taxon>Dikarya</taxon>
        <taxon>Ascomycota</taxon>
        <taxon>Pezizomycotina</taxon>
        <taxon>Eurotiomycetes</taxon>
        <taxon>Eurotiomycetidae</taxon>
        <taxon>Onygenales</taxon>
        <taxon>Onygenaceae</taxon>
        <taxon>Coccidioides</taxon>
    </lineage>
</organism>
<dbReference type="EMBL" id="DS028102">
    <property type="protein sequence ID" value="KMP02183.1"/>
    <property type="molecule type" value="Genomic_DNA"/>
</dbReference>
<accession>A0A0J6Y682</accession>
<sequence>MQNCPIDGGSSVANVFLRLGEQTIPRQRQGHGFLRILSLENHNSEHKARNNLGMVLKRVPRVAEASILPICSGCGMFVRSFNYSPIRLCFEFVWNKLNFTEDFVPLASITINIIFWLDQTAKDEGPEPPCEECDSVPAAALAFLWNHGEVWKWSALGDDQERALSLKHRSIGPP</sequence>
<evidence type="ECO:0000313" key="1">
    <source>
        <dbReference type="EMBL" id="KMP02183.1"/>
    </source>
</evidence>
<gene>
    <name evidence="1" type="ORF">CIRG_10006</name>
</gene>
<name>A0A0J6Y682_COCIT</name>
<evidence type="ECO:0000313" key="2">
    <source>
        <dbReference type="Proteomes" id="UP000054565"/>
    </source>
</evidence>
<dbReference type="Proteomes" id="UP000054565">
    <property type="component" value="Unassembled WGS sequence"/>
</dbReference>